<sequence length="657" mass="74794">MLLSVVSILIGAIVVPREYSWLYSTHIIILCLYLIRHHRFLSLILVLISFTSIVIDGFYSSNLNWRPNTGQLVYVNLKEKVLYTNPLPTQPFWGAARATLVLMMPNGERQRVANVSVKNIPFSHGETAFSEWGGGQRAVPILVGKVASFMLPNKQGGWVERQLYIEHQVARLSLQDVHWLSYKSNRARHHNNSIVTEKNSLRQQINAYLDKHFANFSSWRFTKALLLGNSDDWSERDKWLVRVLGLAHLFVVSGLHTGFVYGFGRLLSRGTWRLIPESLLLSGKMTAWRLDALLIIPLLFVYAYLTNWGAPVVRAGIMLSLYLLSRASVMRLSPYRTVGFALWLILLIDPRNVLEPGLWLSFSLVCLLIGFVQSGKKWSQLLIMQIMFSTASSVLILGWQSDISVATILINVIMIPLAAFVWFPWAIIACFACYLSSSSYCYALLDSLLKPVIHGLEVVAFYWPQVSFELIFSDLLKVLLLGVLAFWVWQTPLKRGWFGVVAIWGVLLLPRGFFAGTASLTVRHVGSYLVATRGGELLMSDHWHDNVSSQFINQWLGDPKATPRILLPNAYKKTLSADSLLKNHIDWVVLKKVPSKTMSKRLSALQVKWIVVPIDEQLQFRNVDHHIYVWHQACSFAFFLFKSDTCKRVETLEFVLN</sequence>
<evidence type="ECO:0000259" key="7">
    <source>
        <dbReference type="Pfam" id="PF03772"/>
    </source>
</evidence>
<feature type="transmembrane region" description="Helical" evidence="6">
    <location>
        <begin position="381"/>
        <end position="399"/>
    </location>
</feature>
<evidence type="ECO:0000256" key="6">
    <source>
        <dbReference type="SAM" id="Phobius"/>
    </source>
</evidence>
<gene>
    <name evidence="8" type="ORF">MSP8886_03011</name>
</gene>
<evidence type="ECO:0000256" key="3">
    <source>
        <dbReference type="ARBA" id="ARBA00022692"/>
    </source>
</evidence>
<name>A0A1A8TKZ3_9GAMM</name>
<dbReference type="PANTHER" id="PTHR30619">
    <property type="entry name" value="DNA INTERNALIZATION/COMPETENCE PROTEIN COMEC/REC2"/>
    <property type="match status" value="1"/>
</dbReference>
<feature type="transmembrane region" description="Helical" evidence="6">
    <location>
        <begin position="287"/>
        <end position="305"/>
    </location>
</feature>
<dbReference type="Pfam" id="PF03772">
    <property type="entry name" value="Competence"/>
    <property type="match status" value="1"/>
</dbReference>
<feature type="transmembrane region" description="Helical" evidence="6">
    <location>
        <begin position="243"/>
        <end position="267"/>
    </location>
</feature>
<dbReference type="InterPro" id="IPR004477">
    <property type="entry name" value="ComEC_N"/>
</dbReference>
<feature type="transmembrane region" description="Helical" evidence="6">
    <location>
        <begin position="40"/>
        <end position="59"/>
    </location>
</feature>
<dbReference type="PANTHER" id="PTHR30619:SF7">
    <property type="entry name" value="BETA-LACTAMASE DOMAIN PROTEIN"/>
    <property type="match status" value="1"/>
</dbReference>
<evidence type="ECO:0000313" key="9">
    <source>
        <dbReference type="Proteomes" id="UP000092544"/>
    </source>
</evidence>
<keyword evidence="2" id="KW-1003">Cell membrane</keyword>
<dbReference type="NCBIfam" id="TIGR00360">
    <property type="entry name" value="ComEC_N-term"/>
    <property type="match status" value="1"/>
</dbReference>
<organism evidence="8 9">
    <name type="scientific">Marinomonas spartinae</name>
    <dbReference type="NCBI Taxonomy" id="1792290"/>
    <lineage>
        <taxon>Bacteria</taxon>
        <taxon>Pseudomonadati</taxon>
        <taxon>Pseudomonadota</taxon>
        <taxon>Gammaproteobacteria</taxon>
        <taxon>Oceanospirillales</taxon>
        <taxon>Oceanospirillaceae</taxon>
        <taxon>Marinomonas</taxon>
    </lineage>
</organism>
<evidence type="ECO:0000313" key="8">
    <source>
        <dbReference type="EMBL" id="SBS34253.1"/>
    </source>
</evidence>
<feature type="transmembrane region" description="Helical" evidence="6">
    <location>
        <begin position="470"/>
        <end position="489"/>
    </location>
</feature>
<reference evidence="8 9" key="1">
    <citation type="submission" date="2016-06" db="EMBL/GenBank/DDBJ databases">
        <authorList>
            <person name="Kjaerup R.B."/>
            <person name="Dalgaard T.S."/>
            <person name="Juul-Madsen H.R."/>
        </authorList>
    </citation>
    <scope>NUCLEOTIDE SEQUENCE [LARGE SCALE GENOMIC DNA]</scope>
    <source>
        <strain evidence="8 9">CECT 8886</strain>
    </source>
</reference>
<proteinExistence type="predicted"/>
<keyword evidence="3 6" id="KW-0812">Transmembrane</keyword>
<keyword evidence="9" id="KW-1185">Reference proteome</keyword>
<feature type="transmembrane region" description="Helical" evidence="6">
    <location>
        <begin position="496"/>
        <end position="514"/>
    </location>
</feature>
<feature type="transmembrane region" description="Helical" evidence="6">
    <location>
        <begin position="353"/>
        <end position="372"/>
    </location>
</feature>
<dbReference type="GO" id="GO:0005886">
    <property type="term" value="C:plasma membrane"/>
    <property type="evidence" value="ECO:0007669"/>
    <property type="project" value="UniProtKB-SubCell"/>
</dbReference>
<keyword evidence="5 6" id="KW-0472">Membrane</keyword>
<dbReference type="AlphaFoldDB" id="A0A1A8TKZ3"/>
<evidence type="ECO:0000256" key="1">
    <source>
        <dbReference type="ARBA" id="ARBA00004651"/>
    </source>
</evidence>
<evidence type="ECO:0000256" key="4">
    <source>
        <dbReference type="ARBA" id="ARBA00022989"/>
    </source>
</evidence>
<protein>
    <submittedName>
        <fullName evidence="8">ComEC family competence protein</fullName>
    </submittedName>
</protein>
<dbReference type="Proteomes" id="UP000092544">
    <property type="component" value="Unassembled WGS sequence"/>
</dbReference>
<dbReference type="InterPro" id="IPR052159">
    <property type="entry name" value="Competence_DNA_uptake"/>
</dbReference>
<evidence type="ECO:0000256" key="5">
    <source>
        <dbReference type="ARBA" id="ARBA00023136"/>
    </source>
</evidence>
<comment type="subcellular location">
    <subcellularLocation>
        <location evidence="1">Cell membrane</location>
        <topology evidence="1">Multi-pass membrane protein</topology>
    </subcellularLocation>
</comment>
<feature type="transmembrane region" description="Helical" evidence="6">
    <location>
        <begin position="405"/>
        <end position="435"/>
    </location>
</feature>
<dbReference type="OrthoDB" id="9761531at2"/>
<dbReference type="STRING" id="1792290.MSP8886_03011"/>
<evidence type="ECO:0000256" key="2">
    <source>
        <dbReference type="ARBA" id="ARBA00022475"/>
    </source>
</evidence>
<keyword evidence="4 6" id="KW-1133">Transmembrane helix</keyword>
<feature type="domain" description="ComEC/Rec2-related protein" evidence="7">
    <location>
        <begin position="225"/>
        <end position="489"/>
    </location>
</feature>
<accession>A0A1A8TKZ3</accession>
<dbReference type="RefSeq" id="WP_067017845.1">
    <property type="nucleotide sequence ID" value="NZ_FLOB01000007.1"/>
</dbReference>
<dbReference type="EMBL" id="FLOB01000007">
    <property type="protein sequence ID" value="SBS34253.1"/>
    <property type="molecule type" value="Genomic_DNA"/>
</dbReference>